<accession>A0A3D8RLN2</accession>
<gene>
    <name evidence="1" type="ORF">BP6252_05988</name>
</gene>
<protein>
    <recommendedName>
        <fullName evidence="3">Alcohol acetyltransferase</fullName>
    </recommendedName>
</protein>
<dbReference type="PANTHER" id="PTHR28037:SF1">
    <property type="entry name" value="ALCOHOL O-ACETYLTRANSFERASE 1-RELATED"/>
    <property type="match status" value="1"/>
</dbReference>
<reference evidence="1 2" key="1">
    <citation type="journal article" date="2018" name="IMA Fungus">
        <title>IMA Genome-F 9: Draft genome sequence of Annulohypoxylon stygium, Aspergillus mulundensis, Berkeleyomyces basicola (syn. Thielaviopsis basicola), Ceratocystis smalleyi, two Cercospora beticola strains, Coleophoma cylindrospora, Fusarium fracticaudum, Phialophora cf. hyalina, and Morchella septimelata.</title>
        <authorList>
            <person name="Wingfield B.D."/>
            <person name="Bills G.F."/>
            <person name="Dong Y."/>
            <person name="Huang W."/>
            <person name="Nel W.J."/>
            <person name="Swalarsk-Parry B.S."/>
            <person name="Vaghefi N."/>
            <person name="Wilken P.M."/>
            <person name="An Z."/>
            <person name="de Beer Z.W."/>
            <person name="De Vos L."/>
            <person name="Chen L."/>
            <person name="Duong T.A."/>
            <person name="Gao Y."/>
            <person name="Hammerbacher A."/>
            <person name="Kikkert J.R."/>
            <person name="Li Y."/>
            <person name="Li H."/>
            <person name="Li K."/>
            <person name="Li Q."/>
            <person name="Liu X."/>
            <person name="Ma X."/>
            <person name="Naidoo K."/>
            <person name="Pethybridge S.J."/>
            <person name="Sun J."/>
            <person name="Steenkamp E.T."/>
            <person name="van der Nest M.A."/>
            <person name="van Wyk S."/>
            <person name="Wingfield M.J."/>
            <person name="Xiong C."/>
            <person name="Yue Q."/>
            <person name="Zhang X."/>
        </authorList>
    </citation>
    <scope>NUCLEOTIDE SEQUENCE [LARGE SCALE GENOMIC DNA]</scope>
    <source>
        <strain evidence="1 2">BP6252</strain>
    </source>
</reference>
<dbReference type="AlphaFoldDB" id="A0A3D8RLN2"/>
<dbReference type="InterPro" id="IPR023213">
    <property type="entry name" value="CAT-like_dom_sf"/>
</dbReference>
<sequence>MPDRNAFERYASPNEQRCVSREDLGWYHAVIIGAIYEFQPDFIDNNLACRSFFYPLKRCIEKHPYLCVAVNDMHTDKPFYESVPTINLEDHISIVNDPAAVNDQVAAIERVLSQQLDLPFTRGIPPWRTVVLPLGPNQCFVAFAFSHIIGDGPTGTAFHRTFLEACRSIPDLKSSEPHIIKTPVRPLPPPFDTPERLPISWSFLLAPLIASILPHFIVKLLGLPLGASPVDAGTWTGSPTAYDPRTSHSKIKLCEFEAALMKNAIHVSRKHDAKFTGTLHQLVTRALSKAITNPDVTNFISQTTINMRRSIGIPDDEMGNFVSGCYVVHPRSNLSGPLSDEEWEGARSATQAFATRAASLQNQLVGLLRYLSSIRKWTLAKIGQQRDSSYEISNVGAMDVGQDKSTGHMGQASITKMVFAQPGHITSNPIAFNIISVKGGSLVCTVTWSARALGMPENDEEWFVDQLCSSLTEGMKSLE</sequence>
<dbReference type="Gene3D" id="3.30.559.10">
    <property type="entry name" value="Chloramphenicol acetyltransferase-like domain"/>
    <property type="match status" value="1"/>
</dbReference>
<comment type="caution">
    <text evidence="1">The sequence shown here is derived from an EMBL/GenBank/DDBJ whole genome shotgun (WGS) entry which is preliminary data.</text>
</comment>
<evidence type="ECO:0000313" key="2">
    <source>
        <dbReference type="Proteomes" id="UP000256645"/>
    </source>
</evidence>
<dbReference type="InterPro" id="IPR010828">
    <property type="entry name" value="Atf2/Sli1-like"/>
</dbReference>
<evidence type="ECO:0008006" key="3">
    <source>
        <dbReference type="Google" id="ProtNLM"/>
    </source>
</evidence>
<dbReference type="STRING" id="1849047.A0A3D8RLN2"/>
<dbReference type="SUPFAM" id="SSF52777">
    <property type="entry name" value="CoA-dependent acyltransferases"/>
    <property type="match status" value="1"/>
</dbReference>
<name>A0A3D8RLN2_9HELO</name>
<evidence type="ECO:0000313" key="1">
    <source>
        <dbReference type="EMBL" id="RDW74846.1"/>
    </source>
</evidence>
<dbReference type="Proteomes" id="UP000256645">
    <property type="component" value="Unassembled WGS sequence"/>
</dbReference>
<dbReference type="OrthoDB" id="2150604at2759"/>
<dbReference type="EMBL" id="PDLM01000006">
    <property type="protein sequence ID" value="RDW74846.1"/>
    <property type="molecule type" value="Genomic_DNA"/>
</dbReference>
<dbReference type="Pfam" id="PF07247">
    <property type="entry name" value="AATase"/>
    <property type="match status" value="1"/>
</dbReference>
<organism evidence="1 2">
    <name type="scientific">Coleophoma cylindrospora</name>
    <dbReference type="NCBI Taxonomy" id="1849047"/>
    <lineage>
        <taxon>Eukaryota</taxon>
        <taxon>Fungi</taxon>
        <taxon>Dikarya</taxon>
        <taxon>Ascomycota</taxon>
        <taxon>Pezizomycotina</taxon>
        <taxon>Leotiomycetes</taxon>
        <taxon>Helotiales</taxon>
        <taxon>Dermateaceae</taxon>
        <taxon>Coleophoma</taxon>
    </lineage>
</organism>
<proteinExistence type="predicted"/>
<keyword evidence="2" id="KW-1185">Reference proteome</keyword>
<dbReference type="InterPro" id="IPR052058">
    <property type="entry name" value="Alcohol_O-acetyltransferase"/>
</dbReference>
<dbReference type="PANTHER" id="PTHR28037">
    <property type="entry name" value="ALCOHOL O-ACETYLTRANSFERASE 1-RELATED"/>
    <property type="match status" value="1"/>
</dbReference>
<dbReference type="GO" id="GO:0008080">
    <property type="term" value="F:N-acetyltransferase activity"/>
    <property type="evidence" value="ECO:0007669"/>
    <property type="project" value="TreeGrafter"/>
</dbReference>